<dbReference type="Proteomes" id="UP000667349">
    <property type="component" value="Unassembled WGS sequence"/>
</dbReference>
<sequence>MPLFLVFLIRIMAELNRRPIDFVEGKSKLVSEFNVEYFRRRFEYDYILIIQKIFSDVDTYSIISKEKKLTQDLRALLTRWKVDSFIDELIYKRLMTSDGNIPRAYGLTKIHKVSNPLRLRAQVPSYIKDSFHLVEKLNGVAFDSDLSIFTNVPIDLAFNSLHIRLQFNMEIEFFINRLNFLNTTLIIDSQRIIFDTCYKTTFSERFLNFHSNHSLCHKKGIIIIFIDKIFLLSHPRFQHNNLIEAIHIFFNNGYPFSFIFSTIENRLKNRLHNLQINKKLFTVSYVKSISKSFSPISNMFHYKIAFSITNTLKNFIKRGKDKLELLFNQNVVYKICDCKANYVGQNHNFRWNEVKILEILVNLHIIRN</sequence>
<dbReference type="Pfam" id="PF26215">
    <property type="entry name" value="HTH_animal"/>
    <property type="match status" value="1"/>
</dbReference>
<evidence type="ECO:0000313" key="2">
    <source>
        <dbReference type="EMBL" id="KAG5316795.1"/>
    </source>
</evidence>
<comment type="caution">
    <text evidence="2">The sequence shown here is derived from an EMBL/GenBank/DDBJ whole genome shotgun (WGS) entry which is preliminary data.</text>
</comment>
<accession>A0A836JKB8</accession>
<proteinExistence type="predicted"/>
<name>A0A836JKB8_9HYME</name>
<dbReference type="AlphaFoldDB" id="A0A836JKB8"/>
<feature type="domain" description="Helix-turn-helix" evidence="1">
    <location>
        <begin position="205"/>
        <end position="263"/>
    </location>
</feature>
<feature type="non-terminal residue" evidence="2">
    <location>
        <position position="368"/>
    </location>
</feature>
<dbReference type="InterPro" id="IPR058912">
    <property type="entry name" value="HTH_animal"/>
</dbReference>
<reference evidence="2" key="1">
    <citation type="submission" date="2020-02" db="EMBL/GenBank/DDBJ databases">
        <title>Relaxed selection underlies rapid genomic changes in the transitions from sociality to social parasitism in ants.</title>
        <authorList>
            <person name="Bi X."/>
        </authorList>
    </citation>
    <scope>NUCLEOTIDE SEQUENCE</scope>
    <source>
        <strain evidence="2">BGI-DK2013a</strain>
        <tissue evidence="2">Whole body</tissue>
    </source>
</reference>
<evidence type="ECO:0000259" key="1">
    <source>
        <dbReference type="Pfam" id="PF26215"/>
    </source>
</evidence>
<gene>
    <name evidence="2" type="primary">nd1_0</name>
    <name evidence="2" type="ORF">G6Z75_0001569</name>
</gene>
<organism evidence="2 3">
    <name type="scientific">Acromyrmex insinuator</name>
    <dbReference type="NCBI Taxonomy" id="230686"/>
    <lineage>
        <taxon>Eukaryota</taxon>
        <taxon>Metazoa</taxon>
        <taxon>Ecdysozoa</taxon>
        <taxon>Arthropoda</taxon>
        <taxon>Hexapoda</taxon>
        <taxon>Insecta</taxon>
        <taxon>Pterygota</taxon>
        <taxon>Neoptera</taxon>
        <taxon>Endopterygota</taxon>
        <taxon>Hymenoptera</taxon>
        <taxon>Apocrita</taxon>
        <taxon>Aculeata</taxon>
        <taxon>Formicoidea</taxon>
        <taxon>Formicidae</taxon>
        <taxon>Myrmicinae</taxon>
        <taxon>Acromyrmex</taxon>
    </lineage>
</organism>
<dbReference type="PANTHER" id="PTHR21301">
    <property type="entry name" value="REVERSE TRANSCRIPTASE"/>
    <property type="match status" value="1"/>
</dbReference>
<evidence type="ECO:0000313" key="3">
    <source>
        <dbReference type="Proteomes" id="UP000667349"/>
    </source>
</evidence>
<protein>
    <submittedName>
        <fullName evidence="2">NU1M oxidoreductase</fullName>
    </submittedName>
</protein>
<keyword evidence="3" id="KW-1185">Reference proteome</keyword>
<dbReference type="PANTHER" id="PTHR21301:SF10">
    <property type="entry name" value="REVERSE TRANSCRIPTASE DOMAIN-CONTAINING PROTEIN"/>
    <property type="match status" value="1"/>
</dbReference>
<feature type="non-terminal residue" evidence="2">
    <location>
        <position position="1"/>
    </location>
</feature>
<dbReference type="EMBL" id="JAANHZ010000012">
    <property type="protein sequence ID" value="KAG5316795.1"/>
    <property type="molecule type" value="Genomic_DNA"/>
</dbReference>